<dbReference type="EMBL" id="JBHTNH010000028">
    <property type="protein sequence ID" value="MFD1362753.1"/>
    <property type="molecule type" value="Genomic_DNA"/>
</dbReference>
<protein>
    <recommendedName>
        <fullName evidence="3">DUF4825 domain-containing protein</fullName>
    </recommendedName>
</protein>
<name>A0ABW3ZX64_9BACI</name>
<reference evidence="2" key="1">
    <citation type="journal article" date="2019" name="Int. J. Syst. Evol. Microbiol.">
        <title>The Global Catalogue of Microorganisms (GCM) 10K type strain sequencing project: providing services to taxonomists for standard genome sequencing and annotation.</title>
        <authorList>
            <consortium name="The Broad Institute Genomics Platform"/>
            <consortium name="The Broad Institute Genome Sequencing Center for Infectious Disease"/>
            <person name="Wu L."/>
            <person name="Ma J."/>
        </authorList>
    </citation>
    <scope>NUCLEOTIDE SEQUENCE [LARGE SCALE GENOMIC DNA]</scope>
    <source>
        <strain evidence="2">CCUG 54822</strain>
    </source>
</reference>
<dbReference type="RefSeq" id="WP_382401609.1">
    <property type="nucleotide sequence ID" value="NZ_JBHTNH010000028.1"/>
</dbReference>
<organism evidence="1 2">
    <name type="scientific">Lentibacillus salinarum</name>
    <dbReference type="NCBI Taxonomy" id="446820"/>
    <lineage>
        <taxon>Bacteria</taxon>
        <taxon>Bacillati</taxon>
        <taxon>Bacillota</taxon>
        <taxon>Bacilli</taxon>
        <taxon>Bacillales</taxon>
        <taxon>Bacillaceae</taxon>
        <taxon>Lentibacillus</taxon>
    </lineage>
</organism>
<gene>
    <name evidence="1" type="ORF">ACFQ4A_13920</name>
</gene>
<evidence type="ECO:0000313" key="1">
    <source>
        <dbReference type="EMBL" id="MFD1362753.1"/>
    </source>
</evidence>
<dbReference type="Proteomes" id="UP001597178">
    <property type="component" value="Unassembled WGS sequence"/>
</dbReference>
<proteinExistence type="predicted"/>
<evidence type="ECO:0000313" key="2">
    <source>
        <dbReference type="Proteomes" id="UP001597178"/>
    </source>
</evidence>
<keyword evidence="2" id="KW-1185">Reference proteome</keyword>
<sequence>MKRWIIWAIATFLIIALVAGVSYVTIFADQPVVSNLNDIKKEWQETEVNSTSIQELSKSVRDEDIISEIEISQLDDSFNVQVIMNQTLQHNKTMQLGGELLTLLFQNEEMNYITLTLYPDNNNETFMQIRADQSKFMANDDLLSGIERMTMINGE</sequence>
<comment type="caution">
    <text evidence="1">The sequence shown here is derived from an EMBL/GenBank/DDBJ whole genome shotgun (WGS) entry which is preliminary data.</text>
</comment>
<evidence type="ECO:0008006" key="3">
    <source>
        <dbReference type="Google" id="ProtNLM"/>
    </source>
</evidence>
<accession>A0ABW3ZX64</accession>